<dbReference type="GO" id="GO:0008933">
    <property type="term" value="F:peptidoglycan lytic transglycosylase activity"/>
    <property type="evidence" value="ECO:0007669"/>
    <property type="project" value="InterPro"/>
</dbReference>
<dbReference type="HOGENOM" id="CLU_077109_0_0_9"/>
<dbReference type="AlphaFoldDB" id="B7ATX7"/>
<feature type="domain" description="Transglycosylase SLT" evidence="3">
    <location>
        <begin position="46"/>
        <end position="149"/>
    </location>
</feature>
<feature type="compositionally biased region" description="Polar residues" evidence="2">
    <location>
        <begin position="176"/>
        <end position="188"/>
    </location>
</feature>
<dbReference type="Pfam" id="PF01464">
    <property type="entry name" value="SLT"/>
    <property type="match status" value="1"/>
</dbReference>
<name>B7ATX7_9FIRM</name>
<reference evidence="4 5" key="2">
    <citation type="submission" date="2008-11" db="EMBL/GenBank/DDBJ databases">
        <authorList>
            <person name="Fulton L."/>
            <person name="Clifton S."/>
            <person name="Fulton B."/>
            <person name="Xu J."/>
            <person name="Minx P."/>
            <person name="Pepin K.H."/>
            <person name="Johnson M."/>
            <person name="Bhonagiri V."/>
            <person name="Nash W.E."/>
            <person name="Mardis E.R."/>
            <person name="Wilson R.K."/>
        </authorList>
    </citation>
    <scope>NUCLEOTIDE SEQUENCE [LARGE SCALE GENOMIC DNA]</scope>
    <source>
        <strain evidence="4 5">ATCC 43243</strain>
    </source>
</reference>
<dbReference type="GO" id="GO:0000270">
    <property type="term" value="P:peptidoglycan metabolic process"/>
    <property type="evidence" value="ECO:0007669"/>
    <property type="project" value="InterPro"/>
</dbReference>
<evidence type="ECO:0000256" key="1">
    <source>
        <dbReference type="ARBA" id="ARBA00007734"/>
    </source>
</evidence>
<reference evidence="4 5" key="1">
    <citation type="submission" date="2008-11" db="EMBL/GenBank/DDBJ databases">
        <title>Draft genome sequence of Bacteroides pectinophilus (ATCC 43243).</title>
        <authorList>
            <person name="Sudarsanam P."/>
            <person name="Ley R."/>
            <person name="Guruge J."/>
            <person name="Turnbaugh P.J."/>
            <person name="Mahowald M."/>
            <person name="Liep D."/>
            <person name="Gordon J."/>
        </authorList>
    </citation>
    <scope>NUCLEOTIDE SEQUENCE [LARGE SCALE GENOMIC DNA]</scope>
    <source>
        <strain evidence="4 5">ATCC 43243</strain>
    </source>
</reference>
<dbReference type="InterPro" id="IPR023346">
    <property type="entry name" value="Lysozyme-like_dom_sf"/>
</dbReference>
<accession>B7ATX7</accession>
<comment type="caution">
    <text evidence="4">The sequence shown here is derived from an EMBL/GenBank/DDBJ whole genome shotgun (WGS) entry which is preliminary data.</text>
</comment>
<dbReference type="InterPro" id="IPR008258">
    <property type="entry name" value="Transglycosylase_SLT_dom_1"/>
</dbReference>
<feature type="region of interest" description="Disordered" evidence="2">
    <location>
        <begin position="176"/>
        <end position="196"/>
    </location>
</feature>
<dbReference type="STRING" id="483218.BACPEC_01599"/>
<evidence type="ECO:0000313" key="5">
    <source>
        <dbReference type="Proteomes" id="UP000003136"/>
    </source>
</evidence>
<gene>
    <name evidence="4" type="ORF">BACPEC_01599</name>
</gene>
<dbReference type="CDD" id="cd00254">
    <property type="entry name" value="LT-like"/>
    <property type="match status" value="1"/>
</dbReference>
<dbReference type="Gene3D" id="1.10.530.10">
    <property type="match status" value="1"/>
</dbReference>
<dbReference type="PANTHER" id="PTHR37423">
    <property type="entry name" value="SOLUBLE LYTIC MUREIN TRANSGLYCOSYLASE-RELATED"/>
    <property type="match status" value="1"/>
</dbReference>
<dbReference type="SUPFAM" id="SSF53955">
    <property type="entry name" value="Lysozyme-like"/>
    <property type="match status" value="1"/>
</dbReference>
<dbReference type="GO" id="GO:0016020">
    <property type="term" value="C:membrane"/>
    <property type="evidence" value="ECO:0007669"/>
    <property type="project" value="InterPro"/>
</dbReference>
<sequence length="272" mass="29465">MNILQAVNAADKTAMQSQNAAGMTDNAEETFDSVIDKKTRTLEDIFQDVAKEYEVPVDLLKAVAQAESGFDANAVSSCGASGIMQLMPKTAEGLGVEDVFDPEQNITGGAKMLAYLLDDYDGDTTLALAAYNAGSGAVAKYGGVPPYEETRNYIRRINDILDGGLEKDLSYISADNTSRTSGQGSTSEVLRGGTPVKISNGKENTVEDLFPYDDYLKFIAIYMKMLGTTIGEPDDEEDASGSAQKISEQQKFYELERMQMSNNLSRVLFGDN</sequence>
<evidence type="ECO:0000313" key="4">
    <source>
        <dbReference type="EMBL" id="EEC57111.1"/>
    </source>
</evidence>
<evidence type="ECO:0000259" key="3">
    <source>
        <dbReference type="Pfam" id="PF01464"/>
    </source>
</evidence>
<proteinExistence type="inferred from homology"/>
<keyword evidence="5" id="KW-1185">Reference proteome</keyword>
<dbReference type="eggNOG" id="COG0741">
    <property type="taxonomic scope" value="Bacteria"/>
</dbReference>
<dbReference type="InterPro" id="IPR000189">
    <property type="entry name" value="Transglyc_AS"/>
</dbReference>
<organism evidence="4 5">
    <name type="scientific">[Bacteroides] pectinophilus ATCC 43243</name>
    <dbReference type="NCBI Taxonomy" id="483218"/>
    <lineage>
        <taxon>Bacteria</taxon>
        <taxon>Bacillati</taxon>
        <taxon>Bacillota</taxon>
        <taxon>Clostridia</taxon>
        <taxon>Eubacteriales</taxon>
    </lineage>
</organism>
<dbReference type="PANTHER" id="PTHR37423:SF2">
    <property type="entry name" value="MEMBRANE-BOUND LYTIC MUREIN TRANSGLYCOSYLASE C"/>
    <property type="match status" value="1"/>
</dbReference>
<dbReference type="EMBL" id="ABVQ01000036">
    <property type="protein sequence ID" value="EEC57111.1"/>
    <property type="molecule type" value="Genomic_DNA"/>
</dbReference>
<dbReference type="PROSITE" id="PS00922">
    <property type="entry name" value="TRANSGLYCOSYLASE"/>
    <property type="match status" value="1"/>
</dbReference>
<comment type="similarity">
    <text evidence="1">Belongs to the transglycosylase Slt family.</text>
</comment>
<dbReference type="Proteomes" id="UP000003136">
    <property type="component" value="Unassembled WGS sequence"/>
</dbReference>
<protein>
    <recommendedName>
        <fullName evidence="3">Transglycosylase SLT domain-containing protein</fullName>
    </recommendedName>
</protein>
<evidence type="ECO:0000256" key="2">
    <source>
        <dbReference type="SAM" id="MobiDB-lite"/>
    </source>
</evidence>